<protein>
    <submittedName>
        <fullName evidence="1">Uncharacterized protein</fullName>
    </submittedName>
</protein>
<proteinExistence type="predicted"/>
<reference evidence="1 2" key="1">
    <citation type="journal article" date="2011" name="Stand. Genomic Sci.">
        <title>Complete genome sequence of Weeksella virosa type strain (9751).</title>
        <authorList>
            <person name="Lang E."/>
            <person name="Teshima H."/>
            <person name="Lucas S."/>
            <person name="Lapidus A."/>
            <person name="Hammon N."/>
            <person name="Deshpande S."/>
            <person name="Nolan M."/>
            <person name="Cheng J.F."/>
            <person name="Pitluck S."/>
            <person name="Liolios K."/>
            <person name="Pagani I."/>
            <person name="Mikhailova N."/>
            <person name="Ivanova N."/>
            <person name="Mavromatis K."/>
            <person name="Pati A."/>
            <person name="Tapia R."/>
            <person name="Han C."/>
            <person name="Goodwin L."/>
            <person name="Chen A."/>
            <person name="Palaniappan K."/>
            <person name="Land M."/>
            <person name="Hauser L."/>
            <person name="Chang Y.J."/>
            <person name="Jeffries C.D."/>
            <person name="Brambilla E.M."/>
            <person name="Kopitz M."/>
            <person name="Rohde M."/>
            <person name="Goker M."/>
            <person name="Tindall B.J."/>
            <person name="Detter J.C."/>
            <person name="Woyke T."/>
            <person name="Bristow J."/>
            <person name="Eisen J.A."/>
            <person name="Markowitz V."/>
            <person name="Hugenholtz P."/>
            <person name="Klenk H.P."/>
            <person name="Kyrpides N.C."/>
        </authorList>
    </citation>
    <scope>NUCLEOTIDE SEQUENCE [LARGE SCALE GENOMIC DNA]</scope>
    <source>
        <strain evidence="2">ATCC 43766 / DSM 16922 / JCM 21250 / NBRC 16016 / NCTC 11634 / CL345/78</strain>
    </source>
</reference>
<reference evidence="2" key="2">
    <citation type="journal article" date="2011" name="Stand. Genomic Sci.">
        <title>Complete genome sequence of Weeksella virosa type strain (9751T).</title>
        <authorList>
            <person name="Lang E."/>
            <person name="Teshima H."/>
            <person name="Lucas S."/>
            <person name="Lapidus A."/>
            <person name="Hammon N."/>
            <person name="Deshpande S."/>
            <person name="Nolan M."/>
            <person name="Cheng J."/>
            <person name="Pitluck S."/>
            <person name="Liolios K."/>
            <person name="Pagani I."/>
            <person name="Mikhailova N."/>
            <person name="Ivanova N."/>
            <person name="Mavromatis K."/>
            <person name="Pati A."/>
            <person name="Tapia R."/>
            <person name="Han C."/>
            <person name="Goodwin L."/>
            <person name="Chen A."/>
            <person name="Palaniappan K."/>
            <person name="Land M."/>
            <person name="Hauser L."/>
            <person name="Chang Y."/>
            <person name="Jeffries C."/>
            <person name="Brambilla E."/>
            <person name="Kopitz M."/>
            <person name="Rohde M."/>
            <person name="Goker M."/>
            <person name="Tindall B."/>
            <person name="Detter J."/>
            <person name="Woyke T."/>
            <person name="Bristow J."/>
            <person name="Eisen J."/>
            <person name="Markowitz V."/>
            <person name="Hugenholtz P."/>
            <person name="Klenk H."/>
            <person name="Kyrpides N."/>
        </authorList>
    </citation>
    <scope>NUCLEOTIDE SEQUENCE [LARGE SCALE GENOMIC DNA]</scope>
    <source>
        <strain evidence="2">ATCC 43766 / DSM 16922 / JCM 21250 / NBRC 16016 / NCTC 11634 / CL345/78</strain>
    </source>
</reference>
<name>F0NXQ1_WEEVC</name>
<evidence type="ECO:0000313" key="2">
    <source>
        <dbReference type="Proteomes" id="UP000008641"/>
    </source>
</evidence>
<organism evidence="1 2">
    <name type="scientific">Weeksella virosa (strain ATCC 43766 / DSM 16922 / JCM 21250 / CCUG 30538 / CDC 9751 / IAM 14551 / NBRC 16016 / NCTC 11634 / CL345/78)</name>
    <dbReference type="NCBI Taxonomy" id="865938"/>
    <lineage>
        <taxon>Bacteria</taxon>
        <taxon>Pseudomonadati</taxon>
        <taxon>Bacteroidota</taxon>
        <taxon>Flavobacteriia</taxon>
        <taxon>Flavobacteriales</taxon>
        <taxon>Weeksellaceae</taxon>
        <taxon>Weeksella</taxon>
    </lineage>
</organism>
<gene>
    <name evidence="1" type="ordered locus">Weevi_0236</name>
</gene>
<dbReference type="HOGENOM" id="CLU_306273_0_0_10"/>
<keyword evidence="2" id="KW-1185">Reference proteome</keyword>
<accession>F0NXQ1</accession>
<sequence>MRKFTESEINAVKPTGIQKHYNKNPIPAFELENHYLQAEELNKIVETLDLNSKIIKILMELNNQLITNNSIQILGTIYTSQTLFELNALPDGVYRAGTSGMYAFGIEAKEGCLTNFRKNNLKWSIESEVKIGINIEAGLNEFVVGGENGITSRKITGSDIIYNPNASADSPHIVPSYNVVTDRWTSGYKVSRIPSFHTLAQRHGDGRLKASRALQADDLVPYGQMPIKLFDTREEATKYAKDTGTEGELLIVTAENRRVYQIDGNKNLQVFVDKGGSSTFIGLPDTPSSYPSEEYQLLRNADGRLVFTGLLPEDFSIPRKTERQVLIYESDRDGFRAMPYAEDALPNTFVKRTSDGRVKVAEPVNEDDAVNFGSIDNYALRTATNISDEDAKAWRDKLDVPTINPEELGKVDTVDGVAPDENKNVQLNALVKNKVNEVGEDFALKSGNATVRFDESKIHFKGASTEVLIGDAVETGSAFRCVQFDDDGSNLYEVAWNFNLITGSSYGENASRWSIHGGSGRGARYVTIPITEKYRNLVVSWNGVFADKNGNIDADVEPYIDDYFDKETITLKNIPDKTQDATFNQLIGLNNTTKELGVVGGAATVNSILSMDNNDPALIALSYKLNGIFSSSTRVVTNGIFPPVIEEGNAIKTLTILGKGLTLPEDENITKVQIVHLQTMNIYDVGWKNVRDNALEVYVNSSLYPIGEYKVKILSGVQAHITGTSFEIMPENSVTAIPTNSLVWEWYKNLQSTITEEESGIKVVEPDLISVTQKGLFGSNAGVIQDAMVSQIINDIGNFSISLDLSWNLPEGQYLPIAVGLINNDDYQSRIEEYGGHLKGVTIDGVFRKHLIYGVSVEYKHVVRYRTSEKHIRVGKHNGVRPFEPAPYPTYKGSDRLVITRKGNKLYTVFGEHMYVEDILETELHRLIILNCATVNNLNGNVPVVDNKSEIKINSIETFKSNLYKPH</sequence>
<dbReference type="EMBL" id="CP002455">
    <property type="protein sequence ID" value="ADX66958.1"/>
    <property type="molecule type" value="Genomic_DNA"/>
</dbReference>
<dbReference type="Proteomes" id="UP000008641">
    <property type="component" value="Chromosome"/>
</dbReference>
<dbReference type="RefSeq" id="WP_013597350.1">
    <property type="nucleotide sequence ID" value="NC_015144.1"/>
</dbReference>
<dbReference type="STRING" id="865938.Weevi_0236"/>
<dbReference type="KEGG" id="wvi:Weevi_0236"/>
<dbReference type="AlphaFoldDB" id="F0NXQ1"/>
<evidence type="ECO:0000313" key="1">
    <source>
        <dbReference type="EMBL" id="ADX66958.1"/>
    </source>
</evidence>